<comment type="caution">
    <text evidence="9">The sequence shown here is derived from an EMBL/GenBank/DDBJ whole genome shotgun (WGS) entry which is preliminary data.</text>
</comment>
<feature type="transmembrane region" description="Helical" evidence="6">
    <location>
        <begin position="192"/>
        <end position="213"/>
    </location>
</feature>
<evidence type="ECO:0000313" key="10">
    <source>
        <dbReference type="Proteomes" id="UP000249299"/>
    </source>
</evidence>
<keyword evidence="10" id="KW-1185">Reference proteome</keyword>
<accession>A0A327JN49</accession>
<evidence type="ECO:0000256" key="5">
    <source>
        <dbReference type="ARBA" id="ARBA00023136"/>
    </source>
</evidence>
<dbReference type="PANTHER" id="PTHR12677:SF59">
    <property type="entry name" value="GOLGI APPARATUS MEMBRANE PROTEIN TVP38-RELATED"/>
    <property type="match status" value="1"/>
</dbReference>
<evidence type="ECO:0000256" key="6">
    <source>
        <dbReference type="RuleBase" id="RU366058"/>
    </source>
</evidence>
<keyword evidence="5 6" id="KW-0472">Membrane</keyword>
<organism evidence="9 10">
    <name type="scientific">Rhodobium orientis</name>
    <dbReference type="NCBI Taxonomy" id="34017"/>
    <lineage>
        <taxon>Bacteria</taxon>
        <taxon>Pseudomonadati</taxon>
        <taxon>Pseudomonadota</taxon>
        <taxon>Alphaproteobacteria</taxon>
        <taxon>Hyphomicrobiales</taxon>
        <taxon>Rhodobiaceae</taxon>
        <taxon>Rhodobium</taxon>
    </lineage>
</organism>
<dbReference type="InterPro" id="IPR015414">
    <property type="entry name" value="TMEM64"/>
</dbReference>
<dbReference type="PANTHER" id="PTHR12677">
    <property type="entry name" value="GOLGI APPARATUS MEMBRANE PROTEIN TVP38-RELATED"/>
    <property type="match status" value="1"/>
</dbReference>
<feature type="transmembrane region" description="Helical" evidence="6">
    <location>
        <begin position="111"/>
        <end position="136"/>
    </location>
</feature>
<dbReference type="GO" id="GO:0005886">
    <property type="term" value="C:plasma membrane"/>
    <property type="evidence" value="ECO:0007669"/>
    <property type="project" value="UniProtKB-SubCell"/>
</dbReference>
<evidence type="ECO:0000256" key="2">
    <source>
        <dbReference type="ARBA" id="ARBA00022475"/>
    </source>
</evidence>
<keyword evidence="2 6" id="KW-1003">Cell membrane</keyword>
<feature type="transmembrane region" description="Helical" evidence="6">
    <location>
        <begin position="249"/>
        <end position="266"/>
    </location>
</feature>
<dbReference type="InterPro" id="IPR032816">
    <property type="entry name" value="VTT_dom"/>
</dbReference>
<dbReference type="Pfam" id="PF09335">
    <property type="entry name" value="VTT_dom"/>
    <property type="match status" value="1"/>
</dbReference>
<dbReference type="Proteomes" id="UP000249299">
    <property type="component" value="Unassembled WGS sequence"/>
</dbReference>
<evidence type="ECO:0000256" key="7">
    <source>
        <dbReference type="SAM" id="MobiDB-lite"/>
    </source>
</evidence>
<feature type="compositionally biased region" description="Basic and acidic residues" evidence="7">
    <location>
        <begin position="1"/>
        <end position="10"/>
    </location>
</feature>
<evidence type="ECO:0000313" key="9">
    <source>
        <dbReference type="EMBL" id="RAI27747.1"/>
    </source>
</evidence>
<dbReference type="AlphaFoldDB" id="A0A327JN49"/>
<comment type="similarity">
    <text evidence="6">Belongs to the TVP38/TMEM64 family.</text>
</comment>
<name>A0A327JN49_9HYPH</name>
<evidence type="ECO:0000256" key="1">
    <source>
        <dbReference type="ARBA" id="ARBA00004651"/>
    </source>
</evidence>
<feature type="transmembrane region" description="Helical" evidence="6">
    <location>
        <begin position="37"/>
        <end position="54"/>
    </location>
</feature>
<evidence type="ECO:0000256" key="4">
    <source>
        <dbReference type="ARBA" id="ARBA00022989"/>
    </source>
</evidence>
<evidence type="ECO:0000259" key="8">
    <source>
        <dbReference type="Pfam" id="PF09335"/>
    </source>
</evidence>
<feature type="transmembrane region" description="Helical" evidence="6">
    <location>
        <begin position="83"/>
        <end position="104"/>
    </location>
</feature>
<feature type="domain" description="VTT" evidence="8">
    <location>
        <begin position="99"/>
        <end position="215"/>
    </location>
</feature>
<proteinExistence type="inferred from homology"/>
<sequence>MSIDEAERGTRPAPPARRGGNNAVGGDRGLVRHAKRWVPLVAILALMVAGYLAGWHDYLSLSELIRHRGTVAGFIADNRVTSILIYAAVYALVIALSFPGGSFLTIAGGLFFGWLVGGLVTVVAATLGATAIFLAARTSLGDALRARAGPRLSQLSEGFRKDAASYLLFLRLTPIFPFWLVNLAPALFHVPLGTYVLTTVVGIIPGTFAYAVFGSGLDSVIAAQEQANPGCGASGTCSIDTSAILTPELIAAFVLLGVVALIPAALKKWRRARAAGNGANKS</sequence>
<comment type="subcellular location">
    <subcellularLocation>
        <location evidence="1 6">Cell membrane</location>
        <topology evidence="1 6">Multi-pass membrane protein</topology>
    </subcellularLocation>
</comment>
<keyword evidence="3 6" id="KW-0812">Transmembrane</keyword>
<protein>
    <recommendedName>
        <fullName evidence="6">TVP38/TMEM64 family membrane protein</fullName>
    </recommendedName>
</protein>
<dbReference type="OrthoDB" id="9779114at2"/>
<gene>
    <name evidence="9" type="ORF">CH339_09395</name>
</gene>
<evidence type="ECO:0000256" key="3">
    <source>
        <dbReference type="ARBA" id="ARBA00022692"/>
    </source>
</evidence>
<feature type="transmembrane region" description="Helical" evidence="6">
    <location>
        <begin position="163"/>
        <end position="180"/>
    </location>
</feature>
<dbReference type="EMBL" id="NPEV01000015">
    <property type="protein sequence ID" value="RAI27747.1"/>
    <property type="molecule type" value="Genomic_DNA"/>
</dbReference>
<feature type="region of interest" description="Disordered" evidence="7">
    <location>
        <begin position="1"/>
        <end position="24"/>
    </location>
</feature>
<keyword evidence="4 6" id="KW-1133">Transmembrane helix</keyword>
<reference evidence="9 10" key="1">
    <citation type="submission" date="2017-07" db="EMBL/GenBank/DDBJ databases">
        <title>Draft Genome Sequences of Select Purple Nonsulfur Bacteria.</title>
        <authorList>
            <person name="Lasarre B."/>
            <person name="Mckinlay J.B."/>
        </authorList>
    </citation>
    <scope>NUCLEOTIDE SEQUENCE [LARGE SCALE GENOMIC DNA]</scope>
    <source>
        <strain evidence="9 10">DSM 11290</strain>
    </source>
</reference>